<reference evidence="1" key="1">
    <citation type="submission" date="2020-09" db="EMBL/GenBank/DDBJ databases">
        <authorList>
            <person name="Zhang D."/>
            <person name="Hatherill J.R."/>
            <person name="Ramirez J.F."/>
            <person name="Edinger B."/>
            <person name="Balarin R."/>
            <person name="Sullivan A."/>
            <person name="Humpal K.M."/>
            <person name="Guseva A."/>
            <person name="Butela K.A."/>
            <person name="Garlena R.A."/>
            <person name="Russell D.A."/>
            <person name="Pope W.H."/>
            <person name="Jacobs-Sera D."/>
            <person name="Hatfull G.F."/>
        </authorList>
    </citation>
    <scope>NUCLEOTIDE SEQUENCE</scope>
</reference>
<accession>A0A879R366</accession>
<dbReference type="GeneID" id="77946331"/>
<proteinExistence type="predicted"/>
<name>A0A879R366_9CAUD</name>
<dbReference type="EMBL" id="MW015081">
    <property type="protein sequence ID" value="QPX48126.1"/>
    <property type="molecule type" value="Genomic_DNA"/>
</dbReference>
<protein>
    <submittedName>
        <fullName evidence="1">Uncharacterized protein</fullName>
    </submittedName>
</protein>
<keyword evidence="2" id="KW-1185">Reference proteome</keyword>
<evidence type="ECO:0000313" key="2">
    <source>
        <dbReference type="Proteomes" id="UP000664915"/>
    </source>
</evidence>
<evidence type="ECO:0000313" key="1">
    <source>
        <dbReference type="EMBL" id="QPX48126.1"/>
    </source>
</evidence>
<organism evidence="1 2">
    <name type="scientific">Synechococcus phage S-SRM01</name>
    <dbReference type="NCBI Taxonomy" id="2781608"/>
    <lineage>
        <taxon>Viruses</taxon>
        <taxon>Duplodnaviria</taxon>
        <taxon>Heunggongvirae</taxon>
        <taxon>Uroviricota</taxon>
        <taxon>Caudoviricetes</taxon>
        <taxon>Pantevenvirales</taxon>
        <taxon>Kyanoviridae</taxon>
        <taxon>Serangoonvirus</taxon>
        <taxon>Serangoonvirus essarone</taxon>
    </lineage>
</organism>
<dbReference type="Proteomes" id="UP000664915">
    <property type="component" value="Segment"/>
</dbReference>
<dbReference type="RefSeq" id="YP_010670136.1">
    <property type="nucleotide sequence ID" value="NC_070963.1"/>
</dbReference>
<sequence>MTQLYRIEELFTNGWETIDESATQLTKEQCDEKIQYYLGCGYNPNYLRAVPDHGISS</sequence>
<dbReference type="KEGG" id="vg:77946331"/>